<gene>
    <name evidence="2" type="ORF">P7228_05645</name>
</gene>
<feature type="chain" id="PRO_5045466127" evidence="1">
    <location>
        <begin position="28"/>
        <end position="167"/>
    </location>
</feature>
<organism evidence="2 3">
    <name type="scientific">Altererythrobacter arenosus</name>
    <dbReference type="NCBI Taxonomy" id="3032592"/>
    <lineage>
        <taxon>Bacteria</taxon>
        <taxon>Pseudomonadati</taxon>
        <taxon>Pseudomonadota</taxon>
        <taxon>Alphaproteobacteria</taxon>
        <taxon>Sphingomonadales</taxon>
        <taxon>Erythrobacteraceae</taxon>
        <taxon>Altererythrobacter</taxon>
    </lineage>
</organism>
<evidence type="ECO:0000313" key="2">
    <source>
        <dbReference type="EMBL" id="WFL78548.1"/>
    </source>
</evidence>
<evidence type="ECO:0000313" key="3">
    <source>
        <dbReference type="Proteomes" id="UP001215827"/>
    </source>
</evidence>
<reference evidence="2 3" key="1">
    <citation type="submission" date="2023-03" db="EMBL/GenBank/DDBJ databases">
        <title>Altererythrobacter sp. CAU 1644 isolated from sand.</title>
        <authorList>
            <person name="Kim W."/>
        </authorList>
    </citation>
    <scope>NUCLEOTIDE SEQUENCE [LARGE SCALE GENOMIC DNA]</scope>
    <source>
        <strain evidence="2 3">CAU 1644</strain>
    </source>
</reference>
<proteinExistence type="predicted"/>
<dbReference type="Pfam" id="PF09912">
    <property type="entry name" value="DUF2141"/>
    <property type="match status" value="1"/>
</dbReference>
<dbReference type="RefSeq" id="WP_278017238.1">
    <property type="nucleotide sequence ID" value="NZ_CP121106.1"/>
</dbReference>
<keyword evidence="3" id="KW-1185">Reference proteome</keyword>
<feature type="signal peptide" evidence="1">
    <location>
        <begin position="1"/>
        <end position="27"/>
    </location>
</feature>
<sequence length="167" mass="17596">MKQVTTIAWTLAALGAGVMALAVPTAAQVVYRQKISHDMSKCAPGGGPAVRVTVNGVKSSDGKLRVQSYRGTSSDWLEKGKWINRIELPARAGTMTVCVPVPSAGTYGIAVRHDTNANGKTDLSRDGGGMSNNPSINILNLGKPNYKKTAFSVGDGVKSIAITMKYM</sequence>
<keyword evidence="1" id="KW-0732">Signal</keyword>
<dbReference type="InterPro" id="IPR018673">
    <property type="entry name" value="DUF2141"/>
</dbReference>
<dbReference type="Proteomes" id="UP001215827">
    <property type="component" value="Chromosome"/>
</dbReference>
<name>A0ABY8FU70_9SPHN</name>
<protein>
    <submittedName>
        <fullName evidence="2">DUF2141 domain-containing protein</fullName>
    </submittedName>
</protein>
<dbReference type="EMBL" id="CP121106">
    <property type="protein sequence ID" value="WFL78548.1"/>
    <property type="molecule type" value="Genomic_DNA"/>
</dbReference>
<accession>A0ABY8FU70</accession>
<evidence type="ECO:0000256" key="1">
    <source>
        <dbReference type="SAM" id="SignalP"/>
    </source>
</evidence>